<dbReference type="AlphaFoldDB" id="A0A9P4VRN2"/>
<dbReference type="GO" id="GO:0031145">
    <property type="term" value="P:anaphase-promoting complex-dependent catabolic process"/>
    <property type="evidence" value="ECO:0007669"/>
    <property type="project" value="TreeGrafter"/>
</dbReference>
<keyword evidence="6" id="KW-0131">Cell cycle</keyword>
<dbReference type="GO" id="GO:0045842">
    <property type="term" value="P:positive regulation of mitotic metaphase/anaphase transition"/>
    <property type="evidence" value="ECO:0007669"/>
    <property type="project" value="TreeGrafter"/>
</dbReference>
<proteinExistence type="inferred from homology"/>
<comment type="caution">
    <text evidence="9">The sequence shown here is derived from an EMBL/GenBank/DDBJ whole genome shotgun (WGS) entry which is preliminary data.</text>
</comment>
<keyword evidence="7" id="KW-0472">Membrane</keyword>
<dbReference type="PANTHER" id="PTHR12830:SF9">
    <property type="entry name" value="ANAPHASE-PROMOTING COMPLEX SUBUNIT 5"/>
    <property type="match status" value="1"/>
</dbReference>
<keyword evidence="4" id="KW-0498">Mitosis</keyword>
<keyword evidence="5" id="KW-0833">Ubl conjugation pathway</keyword>
<protein>
    <recommendedName>
        <fullName evidence="2">Anaphase-promoting complex subunit 5</fullName>
    </recommendedName>
</protein>
<keyword evidence="10" id="KW-1185">Reference proteome</keyword>
<dbReference type="GO" id="GO:0051301">
    <property type="term" value="P:cell division"/>
    <property type="evidence" value="ECO:0007669"/>
    <property type="project" value="UniProtKB-KW"/>
</dbReference>
<evidence type="ECO:0000313" key="9">
    <source>
        <dbReference type="EMBL" id="KAF2839022.1"/>
    </source>
</evidence>
<comment type="similarity">
    <text evidence="1">Belongs to the APC5 family.</text>
</comment>
<dbReference type="InterPro" id="IPR026000">
    <property type="entry name" value="Apc5_dom"/>
</dbReference>
<evidence type="ECO:0000256" key="7">
    <source>
        <dbReference type="SAM" id="Phobius"/>
    </source>
</evidence>
<keyword evidence="7" id="KW-0812">Transmembrane</keyword>
<dbReference type="GO" id="GO:0005680">
    <property type="term" value="C:anaphase-promoting complex"/>
    <property type="evidence" value="ECO:0007669"/>
    <property type="project" value="InterPro"/>
</dbReference>
<keyword evidence="7" id="KW-1133">Transmembrane helix</keyword>
<dbReference type="PANTHER" id="PTHR12830">
    <property type="entry name" value="ANAPHASE-PROMOTING COMPLEX SUBUNIT 5"/>
    <property type="match status" value="1"/>
</dbReference>
<feature type="transmembrane region" description="Helical" evidence="7">
    <location>
        <begin position="12"/>
        <end position="37"/>
    </location>
</feature>
<feature type="domain" description="Anaphase-promoting complex subunit 5" evidence="8">
    <location>
        <begin position="265"/>
        <end position="354"/>
    </location>
</feature>
<evidence type="ECO:0000256" key="6">
    <source>
        <dbReference type="ARBA" id="ARBA00023306"/>
    </source>
</evidence>
<evidence type="ECO:0000256" key="3">
    <source>
        <dbReference type="ARBA" id="ARBA00022618"/>
    </source>
</evidence>
<evidence type="ECO:0000256" key="4">
    <source>
        <dbReference type="ARBA" id="ARBA00022776"/>
    </source>
</evidence>
<keyword evidence="3" id="KW-0132">Cell division</keyword>
<evidence type="ECO:0000256" key="2">
    <source>
        <dbReference type="ARBA" id="ARBA00016066"/>
    </source>
</evidence>
<dbReference type="Pfam" id="PF12862">
    <property type="entry name" value="ANAPC5"/>
    <property type="match status" value="1"/>
</dbReference>
<dbReference type="GO" id="GO:0070979">
    <property type="term" value="P:protein K11-linked ubiquitination"/>
    <property type="evidence" value="ECO:0007669"/>
    <property type="project" value="TreeGrafter"/>
</dbReference>
<name>A0A9P4VRN2_9PEZI</name>
<evidence type="ECO:0000313" key="10">
    <source>
        <dbReference type="Proteomes" id="UP000799429"/>
    </source>
</evidence>
<dbReference type="OrthoDB" id="2504561at2759"/>
<sequence>MTRYLTPQKIGLLCLISLYCDGVVPSVSVIPVLSFILSHLEVAQFSSGKSKERVIGYGFFIPIRDFENLTMAHSSSVPGRTLFDLFLNKLWSINSLDSLHSFFDDLEQYLAKGRNVPHDVDNSELSNRDRILLSRTSPCGAYVRRAQLEFTRLQFDDAIKLWAAFFKYREPTTTAWKRRHPGTRTSVNDASIQDLDNSHDLFSIAMANLDIDDDQTGLVAADDIEAILDFQVQRLQRLGNRIPDEMKSQFRKMLTPSVATPSLLHFVRFFDAWRAGDYTSAFDNLHRYFDYTMHNRDKSYYHYALLHMAILHADFGCFDEAIATMSETIATARENQDLNCLNFSLSWLNHLNKAYPKRMKGTEYGGMIGSEREGIAFLKAKARESKNYALLSSTLLSEAKLRLSNGDTAPKALEQLFQSSHLNITHRITNNFGTQLLMLSALYGRIGLQHLSTSYCDLILDCYRDHSPVEEALRAICRNAFTAAQAGRFTQAMSIFQSIDPDVHRTLKFHQYLISFSGLLKLRRALRRSDITAISHLLLSLRAGCASDPDLLFQFSLLEIEHRLRQQDFPLALRKIEDVNADLENADTDIYQRIHLLILKAQLWAKVDRPELGFSLAMRAAALSWRSRILPALWEALGLVVGILNEMGECEAARGILASTIPHAIECGDLALVAHLHGHMATAHIGLAGKYISIPSSSPSTPSRATTPDFSPPVLTHLSRAEFFLDNALECYTHLEDVEGQCECLMKKSIVARVRGDEGVSEDWAQRYLDTRRKAEEEFGEDRGEAGMRI</sequence>
<gene>
    <name evidence="9" type="ORF">M501DRAFT_973971</name>
</gene>
<dbReference type="Proteomes" id="UP000799429">
    <property type="component" value="Unassembled WGS sequence"/>
</dbReference>
<dbReference type="InterPro" id="IPR037679">
    <property type="entry name" value="Apc5"/>
</dbReference>
<evidence type="ECO:0000256" key="1">
    <source>
        <dbReference type="ARBA" id="ARBA00007450"/>
    </source>
</evidence>
<accession>A0A9P4VRN2</accession>
<dbReference type="EMBL" id="MU006095">
    <property type="protein sequence ID" value="KAF2839022.1"/>
    <property type="molecule type" value="Genomic_DNA"/>
</dbReference>
<evidence type="ECO:0000259" key="8">
    <source>
        <dbReference type="Pfam" id="PF12862"/>
    </source>
</evidence>
<evidence type="ECO:0000256" key="5">
    <source>
        <dbReference type="ARBA" id="ARBA00022786"/>
    </source>
</evidence>
<reference evidence="9" key="1">
    <citation type="journal article" date="2020" name="Stud. Mycol.">
        <title>101 Dothideomycetes genomes: a test case for predicting lifestyles and emergence of pathogens.</title>
        <authorList>
            <person name="Haridas S."/>
            <person name="Albert R."/>
            <person name="Binder M."/>
            <person name="Bloem J."/>
            <person name="Labutti K."/>
            <person name="Salamov A."/>
            <person name="Andreopoulos B."/>
            <person name="Baker S."/>
            <person name="Barry K."/>
            <person name="Bills G."/>
            <person name="Bluhm B."/>
            <person name="Cannon C."/>
            <person name="Castanera R."/>
            <person name="Culley D."/>
            <person name="Daum C."/>
            <person name="Ezra D."/>
            <person name="Gonzalez J."/>
            <person name="Henrissat B."/>
            <person name="Kuo A."/>
            <person name="Liang C."/>
            <person name="Lipzen A."/>
            <person name="Lutzoni F."/>
            <person name="Magnuson J."/>
            <person name="Mondo S."/>
            <person name="Nolan M."/>
            <person name="Ohm R."/>
            <person name="Pangilinan J."/>
            <person name="Park H.-J."/>
            <person name="Ramirez L."/>
            <person name="Alfaro M."/>
            <person name="Sun H."/>
            <person name="Tritt A."/>
            <person name="Yoshinaga Y."/>
            <person name="Zwiers L.-H."/>
            <person name="Turgeon B."/>
            <person name="Goodwin S."/>
            <person name="Spatafora J."/>
            <person name="Crous P."/>
            <person name="Grigoriev I."/>
        </authorList>
    </citation>
    <scope>NUCLEOTIDE SEQUENCE</scope>
    <source>
        <strain evidence="9">CBS 101060</strain>
    </source>
</reference>
<organism evidence="9 10">
    <name type="scientific">Patellaria atrata CBS 101060</name>
    <dbReference type="NCBI Taxonomy" id="1346257"/>
    <lineage>
        <taxon>Eukaryota</taxon>
        <taxon>Fungi</taxon>
        <taxon>Dikarya</taxon>
        <taxon>Ascomycota</taxon>
        <taxon>Pezizomycotina</taxon>
        <taxon>Dothideomycetes</taxon>
        <taxon>Dothideomycetes incertae sedis</taxon>
        <taxon>Patellariales</taxon>
        <taxon>Patellariaceae</taxon>
        <taxon>Patellaria</taxon>
    </lineage>
</organism>